<dbReference type="Gene3D" id="3.40.50.150">
    <property type="entry name" value="Vaccinia Virus protein VP39"/>
    <property type="match status" value="1"/>
</dbReference>
<accession>A0A520MWV1</accession>
<name>A0A520MWV1_9GAMM</name>
<evidence type="ECO:0000256" key="3">
    <source>
        <dbReference type="ARBA" id="ARBA00011890"/>
    </source>
</evidence>
<gene>
    <name evidence="10" type="ORF">EVA94_00125</name>
</gene>
<dbReference type="PANTHER" id="PTHR11579:SF0">
    <property type="entry name" value="PROTEIN-L-ISOASPARTATE(D-ASPARTATE) O-METHYLTRANSFERASE"/>
    <property type="match status" value="1"/>
</dbReference>
<evidence type="ECO:0000256" key="5">
    <source>
        <dbReference type="ARBA" id="ARBA00022490"/>
    </source>
</evidence>
<dbReference type="GO" id="GO:0005737">
    <property type="term" value="C:cytoplasm"/>
    <property type="evidence" value="ECO:0007669"/>
    <property type="project" value="UniProtKB-SubCell"/>
</dbReference>
<dbReference type="EMBL" id="SHBG01000001">
    <property type="protein sequence ID" value="RZO25666.1"/>
    <property type="molecule type" value="Genomic_DNA"/>
</dbReference>
<dbReference type="PANTHER" id="PTHR11579">
    <property type="entry name" value="PROTEIN-L-ISOASPARTATE O-METHYLTRANSFERASE"/>
    <property type="match status" value="1"/>
</dbReference>
<dbReference type="GO" id="GO:0030091">
    <property type="term" value="P:protein repair"/>
    <property type="evidence" value="ECO:0007669"/>
    <property type="project" value="UniProtKB-UniRule"/>
</dbReference>
<comment type="subcellular location">
    <subcellularLocation>
        <location evidence="1">Cytoplasm</location>
    </subcellularLocation>
</comment>
<comment type="similarity">
    <text evidence="2">Belongs to the methyltransferase superfamily. L-isoaspartyl/D-aspartyl protein methyltransferase family.</text>
</comment>
<dbReference type="EC" id="2.1.1.77" evidence="3 9"/>
<dbReference type="SUPFAM" id="SSF53335">
    <property type="entry name" value="S-adenosyl-L-methionine-dependent methyltransferases"/>
    <property type="match status" value="1"/>
</dbReference>
<dbReference type="NCBIfam" id="TIGR00080">
    <property type="entry name" value="pimt"/>
    <property type="match status" value="1"/>
</dbReference>
<dbReference type="Proteomes" id="UP000315498">
    <property type="component" value="Unassembled WGS sequence"/>
</dbReference>
<evidence type="ECO:0000313" key="11">
    <source>
        <dbReference type="Proteomes" id="UP000315498"/>
    </source>
</evidence>
<proteinExistence type="inferred from homology"/>
<dbReference type="CDD" id="cd02440">
    <property type="entry name" value="AdoMet_MTases"/>
    <property type="match status" value="1"/>
</dbReference>
<dbReference type="InterPro" id="IPR029063">
    <property type="entry name" value="SAM-dependent_MTases_sf"/>
</dbReference>
<dbReference type="Pfam" id="PF01135">
    <property type="entry name" value="PCMT"/>
    <property type="match status" value="1"/>
</dbReference>
<keyword evidence="6 10" id="KW-0489">Methyltransferase</keyword>
<dbReference type="NCBIfam" id="NF001453">
    <property type="entry name" value="PRK00312.1"/>
    <property type="match status" value="1"/>
</dbReference>
<keyword evidence="5" id="KW-0963">Cytoplasm</keyword>
<organism evidence="10 11">
    <name type="scientific">SAR86 cluster bacterium</name>
    <dbReference type="NCBI Taxonomy" id="2030880"/>
    <lineage>
        <taxon>Bacteria</taxon>
        <taxon>Pseudomonadati</taxon>
        <taxon>Pseudomonadota</taxon>
        <taxon>Gammaproteobacteria</taxon>
        <taxon>SAR86 cluster</taxon>
    </lineage>
</organism>
<keyword evidence="8" id="KW-0949">S-adenosyl-L-methionine</keyword>
<evidence type="ECO:0000256" key="4">
    <source>
        <dbReference type="ARBA" id="ARBA00013346"/>
    </source>
</evidence>
<comment type="caution">
    <text evidence="10">The sequence shown here is derived from an EMBL/GenBank/DDBJ whole genome shotgun (WGS) entry which is preliminary data.</text>
</comment>
<reference evidence="10 11" key="1">
    <citation type="submission" date="2019-02" db="EMBL/GenBank/DDBJ databases">
        <title>Prokaryotic population dynamics and viral predation in marine succession experiment using metagenomics: the confinement effect.</title>
        <authorList>
            <person name="Haro-Moreno J.M."/>
            <person name="Rodriguez-Valera F."/>
            <person name="Lopez-Perez M."/>
        </authorList>
    </citation>
    <scope>NUCLEOTIDE SEQUENCE [LARGE SCALE GENOMIC DNA]</scope>
    <source>
        <strain evidence="10">MED-G161</strain>
    </source>
</reference>
<dbReference type="InterPro" id="IPR000682">
    <property type="entry name" value="PCMT"/>
</dbReference>
<evidence type="ECO:0000256" key="7">
    <source>
        <dbReference type="ARBA" id="ARBA00022679"/>
    </source>
</evidence>
<keyword evidence="7 10" id="KW-0808">Transferase</keyword>
<sequence length="226" mass="25615">MSSSGFTFRRVREELIETLLDLGIKDFRVLDAISQVPRHIFLDEALWSRAYENRSLTIGYKQTISQPYIVARMTELLIAHTNSRGKVFENILELGSGCGYQSAILSFFSEKVDAIERIKPLVQKSRENLSNLKINNILFKHGDGYQDWDKEKKYDGILCAAAPRQYPQDLISLLKNDAKLVIPVGSSDQKLNVITKISDNEIEEHEYDDVAFVPMLAGKSDDGNDV</sequence>
<evidence type="ECO:0000256" key="9">
    <source>
        <dbReference type="NCBIfam" id="TIGR00080"/>
    </source>
</evidence>
<evidence type="ECO:0000256" key="2">
    <source>
        <dbReference type="ARBA" id="ARBA00005369"/>
    </source>
</evidence>
<evidence type="ECO:0000313" key="10">
    <source>
        <dbReference type="EMBL" id="RZO25666.1"/>
    </source>
</evidence>
<dbReference type="GO" id="GO:0032259">
    <property type="term" value="P:methylation"/>
    <property type="evidence" value="ECO:0007669"/>
    <property type="project" value="UniProtKB-KW"/>
</dbReference>
<evidence type="ECO:0000256" key="1">
    <source>
        <dbReference type="ARBA" id="ARBA00004496"/>
    </source>
</evidence>
<dbReference type="AlphaFoldDB" id="A0A520MWV1"/>
<protein>
    <recommendedName>
        <fullName evidence="4 9">Protein-L-isoaspartate O-methyltransferase</fullName>
        <ecNumber evidence="3 9">2.1.1.77</ecNumber>
    </recommendedName>
</protein>
<evidence type="ECO:0000256" key="6">
    <source>
        <dbReference type="ARBA" id="ARBA00022603"/>
    </source>
</evidence>
<evidence type="ECO:0000256" key="8">
    <source>
        <dbReference type="ARBA" id="ARBA00022691"/>
    </source>
</evidence>
<dbReference type="GO" id="GO:0004719">
    <property type="term" value="F:protein-L-isoaspartate (D-aspartate) O-methyltransferase activity"/>
    <property type="evidence" value="ECO:0007669"/>
    <property type="project" value="UniProtKB-UniRule"/>
</dbReference>